<feature type="domain" description="Stalled ribosome sensor GCN1-like HEAT repeats region" evidence="6">
    <location>
        <begin position="1036"/>
        <end position="1170"/>
    </location>
</feature>
<dbReference type="Pfam" id="PF24492">
    <property type="entry name" value="HEAT_ECM29"/>
    <property type="match status" value="1"/>
</dbReference>
<dbReference type="SUPFAM" id="SSF48371">
    <property type="entry name" value="ARM repeat"/>
    <property type="match status" value="3"/>
</dbReference>
<dbReference type="GO" id="GO:0060090">
    <property type="term" value="F:molecular adaptor activity"/>
    <property type="evidence" value="ECO:0007669"/>
    <property type="project" value="InterPro"/>
</dbReference>
<evidence type="ECO:0008006" key="10">
    <source>
        <dbReference type="Google" id="ProtNLM"/>
    </source>
</evidence>
<sequence length="1768" mass="196960">MGSENEENALLERIFLRVVMSDSDEQFEESIAKFLPIVLKKSASPYEVVRNKVIELLSHISKRVRATRGVQLPVEQLLQLYSDPKASAFIVNFSIIYIKMGFPRLSQQKKWGFIPSLIQAAENRPLAHQESLCILVLLNLKGFQYPRDDKERANLFGLKEKPAIRKLLLEIALDILLLPYGVTADPNSPPMQTDVSQYALLRLTKDGLLDLSSDNLEQLKISVIQFLGTLGSMDVYPHLVIGSADTRSIVIDAAETQMKKIDTVDYDNVDTVKPLYTLYMCGGEGTKKIVNLNPRLRLKLLHHMAKFRVIPWPTAIQVLFESLYGAYTSPKLKQSALTFAASVVKYLPQKQLDQVWQTMLNSGLIKLLDMEEGADKKTKLLAYPLLSSLVIRCSDKAKTDLSIVEFVFKKIETEMDTDLRSGARDCAVSMGKAYQGLEKEDEAALRQFLITKLQNFSSAGVPEKMVHAARGQEFEGLKATRSAAVRFLSEALTHDAEKVFMLLQATVCGDEDTSLEAKKSLYTSRRNKKDDKLESGFVPFREILQVVVTKDKESKHDINLLNEIVTYLRLCLAHDALPDNEPENLIHPCEESPLIRKHFLKLNSDAPTLVPAYAELLLRSIQGFPNSSTLSAVLEVLGCVPEIVYPILQPRFTLFLGLVEHVREDVRLIAAEVTSHLITDPSEGASYFEKCVVQASTTTINKEYEKVHGALALSGHLAARFGVSLPDHVKAIAKHTDHASLGAVALTSLGLMAQSHPLPLEPADGLELTNKLLEYLLDLKSSPKIKDRSCTALATFCVSEGFPHVKHILDKLIDSPKQIKDVMLSLSTGDLLAICVLTQYSPSKLNPWRRTEEEEDILRAQATSDPSIQEVASNVLSRLLDLMRTDRHPQTRQSLCFWLLALTKQCGHLPAVENKLTDIQNGFIDLLSDRNGLVQEGSGKGLALVYEATKDPKAKEEVLKAVIEQLTVGRKTAIKVSDETKLFQEGELGESPSGGKLSTYKELCQLASDLKQPDLIYKFMELANHNAVWNSKKGAAYTISSLMSKAGSTLTEHLPKVLIKLYRYQYDPVPHIQQSMSGVWSSLAAPDTLEKLYKPIFEELLTNLTNPQNRVRISCCAAVQDFMRGTAGGKIIDECPERLGDLWRQLFRVMDDVIEQAREAANSAAKTLSKICIRECKKEKGKSGQKVGGVILPVLLEVGIKNRVSEVRAVSIATMADTVKEGLAKTDIPLVVLSLLRSCADLDLANIYVPGNTGAEALDKLRVPMIKSNHIVQALVQCVPQIEADMMPQLHGDLVDLLKPSAGFGTRIVCSHFIVLLSHHLTIEEFQPYIGKLLGGLLSGISDKSPGIRKQYSSCLGQILRCAKDTSVVKVLERLRSLYFDKEDDQIRKAICLSLQACNTYSQDSIRDKQDLTLPLIFFGKHLQLLPDKSNANDVEEWTELWSDMAFGQSAMNSNEQNIVDLLETALASQSWKSKAQTARAAKTLGQRPDFSGERRLTLATLLLSTLPGRTWEGKEDVLLALASLTKHPESIVGTETEIQLVEALTKECRKERTSYKIHALEALGQVIESLGTDRFEPAYPLLKDIFDKDENKSDEDEKEEKENLKNKFSLLETAYETLARVWPTNIPTQERYIEEIVGNALQKLEVSTSQVQGAIVSSLFKIMDKTKDMLRNGDAAQASRIVSDLLKVIDYSLGLPKNTRLKKEALNLLQLLQITFKGRNESEYQKCWTLFEKFETSLAKDNAPEIKSRLILLFGAVTKNGSGARLC</sequence>
<dbReference type="EMBL" id="WIXP02000016">
    <property type="protein sequence ID" value="KAF6198268.1"/>
    <property type="molecule type" value="Genomic_DNA"/>
</dbReference>
<evidence type="ECO:0000259" key="6">
    <source>
        <dbReference type="Pfam" id="PF23271"/>
    </source>
</evidence>
<evidence type="ECO:0000313" key="9">
    <source>
        <dbReference type="Proteomes" id="UP000466442"/>
    </source>
</evidence>
<organism evidence="8 9">
    <name type="scientific">Apolygus lucorum</name>
    <name type="common">Small green plant bug</name>
    <name type="synonym">Lygocoris lucorum</name>
    <dbReference type="NCBI Taxonomy" id="248454"/>
    <lineage>
        <taxon>Eukaryota</taxon>
        <taxon>Metazoa</taxon>
        <taxon>Ecdysozoa</taxon>
        <taxon>Arthropoda</taxon>
        <taxon>Hexapoda</taxon>
        <taxon>Insecta</taxon>
        <taxon>Pterygota</taxon>
        <taxon>Neoptera</taxon>
        <taxon>Paraneoptera</taxon>
        <taxon>Hemiptera</taxon>
        <taxon>Heteroptera</taxon>
        <taxon>Panheteroptera</taxon>
        <taxon>Cimicomorpha</taxon>
        <taxon>Miridae</taxon>
        <taxon>Mirini</taxon>
        <taxon>Apolygus</taxon>
    </lineage>
</organism>
<keyword evidence="9" id="KW-1185">Reference proteome</keyword>
<feature type="domain" description="Proteasome component Ecm29 N-terminal" evidence="5">
    <location>
        <begin position="11"/>
        <end position="494"/>
    </location>
</feature>
<dbReference type="GO" id="GO:0005737">
    <property type="term" value="C:cytoplasm"/>
    <property type="evidence" value="ECO:0007669"/>
    <property type="project" value="UniProtKB-SubCell"/>
</dbReference>
<dbReference type="GO" id="GO:0005634">
    <property type="term" value="C:nucleus"/>
    <property type="evidence" value="ECO:0007669"/>
    <property type="project" value="TreeGrafter"/>
</dbReference>
<feature type="domain" description="Proteasome adapter and scaffold protein ECM29 HEAT-repeat" evidence="7">
    <location>
        <begin position="1254"/>
        <end position="1380"/>
    </location>
</feature>
<dbReference type="Pfam" id="PF23731">
    <property type="entry name" value="ARM_ECM29_C"/>
    <property type="match status" value="1"/>
</dbReference>
<dbReference type="GO" id="GO:0000502">
    <property type="term" value="C:proteasome complex"/>
    <property type="evidence" value="ECO:0007669"/>
    <property type="project" value="UniProtKB-KW"/>
</dbReference>
<keyword evidence="3" id="KW-0677">Repeat</keyword>
<evidence type="ECO:0000313" key="8">
    <source>
        <dbReference type="EMBL" id="KAF6198268.1"/>
    </source>
</evidence>
<dbReference type="InterPro" id="IPR024372">
    <property type="entry name" value="Ecm29_N"/>
</dbReference>
<evidence type="ECO:0000256" key="3">
    <source>
        <dbReference type="ARBA" id="ARBA00022737"/>
    </source>
</evidence>
<keyword evidence="4" id="KW-0647">Proteasome</keyword>
<accession>A0A6A4J541</accession>
<dbReference type="GO" id="GO:0036503">
    <property type="term" value="P:ERAD pathway"/>
    <property type="evidence" value="ECO:0007669"/>
    <property type="project" value="TreeGrafter"/>
</dbReference>
<dbReference type="OrthoDB" id="16066at2759"/>
<gene>
    <name evidence="8" type="ORF">GE061_008015</name>
</gene>
<dbReference type="Gene3D" id="1.25.10.10">
    <property type="entry name" value="Leucine-rich Repeat Variant"/>
    <property type="match status" value="4"/>
</dbReference>
<dbReference type="Pfam" id="PF13001">
    <property type="entry name" value="ECM29_N"/>
    <property type="match status" value="1"/>
</dbReference>
<dbReference type="GO" id="GO:0043248">
    <property type="term" value="P:proteasome assembly"/>
    <property type="evidence" value="ECO:0007669"/>
    <property type="project" value="InterPro"/>
</dbReference>
<keyword evidence="2" id="KW-0963">Cytoplasm</keyword>
<evidence type="ECO:0000256" key="1">
    <source>
        <dbReference type="ARBA" id="ARBA00004496"/>
    </source>
</evidence>
<protein>
    <recommendedName>
        <fullName evidence="10">TOG domain-containing protein</fullName>
    </recommendedName>
</protein>
<evidence type="ECO:0000256" key="4">
    <source>
        <dbReference type="ARBA" id="ARBA00022942"/>
    </source>
</evidence>
<dbReference type="InterPro" id="IPR055443">
    <property type="entry name" value="HEAT_ECM29"/>
</dbReference>
<comment type="caution">
    <text evidence="8">The sequence shown here is derived from an EMBL/GenBank/DDBJ whole genome shotgun (WGS) entry which is preliminary data.</text>
</comment>
<proteinExistence type="predicted"/>
<name>A0A6A4J541_APOLU</name>
<dbReference type="Proteomes" id="UP000466442">
    <property type="component" value="Linkage Group LG16"/>
</dbReference>
<comment type="subcellular location">
    <subcellularLocation>
        <location evidence="1">Cytoplasm</location>
    </subcellularLocation>
</comment>
<evidence type="ECO:0000256" key="2">
    <source>
        <dbReference type="ARBA" id="ARBA00022490"/>
    </source>
</evidence>
<reference evidence="8" key="1">
    <citation type="journal article" date="2021" name="Mol. Ecol. Resour.">
        <title>Apolygus lucorum genome provides insights into omnivorousness and mesophyll feeding.</title>
        <authorList>
            <person name="Liu Y."/>
            <person name="Liu H."/>
            <person name="Wang H."/>
            <person name="Huang T."/>
            <person name="Liu B."/>
            <person name="Yang B."/>
            <person name="Yin L."/>
            <person name="Li B."/>
            <person name="Zhang Y."/>
            <person name="Zhang S."/>
            <person name="Jiang F."/>
            <person name="Zhang X."/>
            <person name="Ren Y."/>
            <person name="Wang B."/>
            <person name="Wang S."/>
            <person name="Lu Y."/>
            <person name="Wu K."/>
            <person name="Fan W."/>
            <person name="Wang G."/>
        </authorList>
    </citation>
    <scope>NUCLEOTIDE SEQUENCE</scope>
    <source>
        <strain evidence="8">12Hb</strain>
    </source>
</reference>
<dbReference type="InterPro" id="IPR011989">
    <property type="entry name" value="ARM-like"/>
</dbReference>
<dbReference type="InterPro" id="IPR057546">
    <property type="entry name" value="HEAT_GCN1"/>
</dbReference>
<evidence type="ECO:0000259" key="5">
    <source>
        <dbReference type="Pfam" id="PF13001"/>
    </source>
</evidence>
<dbReference type="PANTHER" id="PTHR23346">
    <property type="entry name" value="TRANSLATIONAL ACTIVATOR GCN1-RELATED"/>
    <property type="match status" value="1"/>
</dbReference>
<dbReference type="PANTHER" id="PTHR23346:SF19">
    <property type="entry name" value="PROTEASOME ADAPTER AND SCAFFOLD PROTEIN ECM29"/>
    <property type="match status" value="1"/>
</dbReference>
<dbReference type="InterPro" id="IPR016024">
    <property type="entry name" value="ARM-type_fold"/>
</dbReference>
<dbReference type="Pfam" id="PF23271">
    <property type="entry name" value="HEAT_GCN1"/>
    <property type="match status" value="1"/>
</dbReference>
<evidence type="ECO:0000259" key="7">
    <source>
        <dbReference type="Pfam" id="PF24492"/>
    </source>
</evidence>